<dbReference type="eggNOG" id="ENOG502ZXK2">
    <property type="taxonomic scope" value="Bacteria"/>
</dbReference>
<sequence length="80" mass="9500">MDKNTRYIKQGLLAEKKQSMSKLEIQADRCRKDVNIYLFSSDGIKGMEFEHAKQAFEELTQVVEEYKRVTEEIKRIENEL</sequence>
<dbReference type="EMBL" id="BAFH01000003">
    <property type="protein sequence ID" value="GAB62664.1"/>
    <property type="molecule type" value="Genomic_DNA"/>
</dbReference>
<proteinExistence type="predicted"/>
<protein>
    <submittedName>
        <fullName evidence="2">Uncharacterized protein</fullName>
    </submittedName>
</protein>
<keyword evidence="3" id="KW-1185">Reference proteome</keyword>
<comment type="caution">
    <text evidence="2">The sequence shown here is derived from an EMBL/GenBank/DDBJ whole genome shotgun (WGS) entry which is preliminary data.</text>
</comment>
<dbReference type="STRING" id="247490.KSU1_C1068"/>
<dbReference type="AlphaFoldDB" id="I3ILR9"/>
<evidence type="ECO:0000313" key="2">
    <source>
        <dbReference type="EMBL" id="GAB62664.1"/>
    </source>
</evidence>
<reference evidence="2 3" key="1">
    <citation type="journal article" date="2012" name="FEBS Lett.">
        <title>Anammox organism KSU-1 expresses a NirK-type copper-containing nitrite reductase instead of a NirS-type with cytochrome cd1.</title>
        <authorList>
            <person name="Hira D."/>
            <person name="Toh H."/>
            <person name="Migita C.T."/>
            <person name="Okubo H."/>
            <person name="Nishiyama T."/>
            <person name="Hattori M."/>
            <person name="Furukawa K."/>
            <person name="Fujii T."/>
        </authorList>
    </citation>
    <scope>NUCLEOTIDE SEQUENCE [LARGE SCALE GENOMIC DNA]</scope>
</reference>
<gene>
    <name evidence="2" type="ORF">KSU1_C1068</name>
</gene>
<name>I3ILR9_9BACT</name>
<evidence type="ECO:0000313" key="3">
    <source>
        <dbReference type="Proteomes" id="UP000002985"/>
    </source>
</evidence>
<keyword evidence="1" id="KW-0175">Coiled coil</keyword>
<dbReference type="Proteomes" id="UP000002985">
    <property type="component" value="Unassembled WGS sequence"/>
</dbReference>
<dbReference type="OrthoDB" id="9553710at2"/>
<evidence type="ECO:0000256" key="1">
    <source>
        <dbReference type="SAM" id="Coils"/>
    </source>
</evidence>
<feature type="coiled-coil region" evidence="1">
    <location>
        <begin position="13"/>
        <end position="79"/>
    </location>
</feature>
<accession>I3ILR9</accession>
<organism evidence="2 3">
    <name type="scientific">Candidatus Jettenia caeni</name>
    <dbReference type="NCBI Taxonomy" id="247490"/>
    <lineage>
        <taxon>Bacteria</taxon>
        <taxon>Pseudomonadati</taxon>
        <taxon>Planctomycetota</taxon>
        <taxon>Candidatus Brocadiia</taxon>
        <taxon>Candidatus Brocadiales</taxon>
        <taxon>Candidatus Brocadiaceae</taxon>
        <taxon>Candidatus Jettenia</taxon>
    </lineage>
</organism>